<evidence type="ECO:0000313" key="4">
    <source>
        <dbReference type="Proteomes" id="UP000297549"/>
    </source>
</evidence>
<sequence>MGGTLRPAGRLCRCRDGAADLPGARRLRRLGHQLSNQYCLAPILPATICYLLPLSPDTMKSADLQPLDFYLLRTPALPYNQATPWTEVIESPAFQRALFFSSPDLHEQLQELLAARLDAAARLKVEKSLYKYWLRMSFRSTPFGLFAGTNLGTWGQLNQADIVPAGAREHVRLDMQVVCQLVDRLEHHALLRQHLRFFANNTVYYNHSKVRYIEPRQGQGYIHHQLSGVARNEYVEQVLTQARAGATLAELSQALVGEDVSFEEALEFVEDIAEAGLLASELAPRISDPGFELSLLHWLQAKVAAVPAVADAWLHGLMQFLEELQQAYSAQPMSIERARALAAQLSRLEVEFSLKTLFQLDLFNATTTNTLTPQVFRELSNSLSLLWGTMPAQEDPQLLRFKETFLERYEEAEVPLLLALDSESGLGFPVNAHADASPLLSGLQLPAPPDAGSAGAGSKWDIFLQRKYLEALTRGEQEIRLTDQDLQPFAAGKRPPLPFSMNSNIQVFRSTAPGAAADADFWLYHTVSDGPSCSTLLGRFCCGDAQLRDRVESALAREQSFHDQQVIAEIIHLPQSRIGNIIMRPKLREFEIPVLSAGHPDSHQIALDDLLLSVRDNRLVLRSKSLNKEVIPSLSSAHDYSKGSIPLYYFLSSLQYQGLMPSYTWNWGLLRHATYQPRVVLNRTILARAGWALDYNTVFAQGPESVAALRAYLRTTTIPRFVTFQEMDNQLPIDLEHDLALSILLDQLRKEKSIWLREDLFKALASPVTDATGAYRYNNEYSIPWEYQAARRRAPLPAAQVAAVQRDFMPGDEWVYAKIYCGVKLGDELLVQVLRPFTEQLQQQGVISQWFFIRYNDPHHHLRVRFRKTVAQVDILARLNALLAPYIQDKSVWKVQQDTYKRELERYGAATIAAVEDLFYHDSVAVARVLTGLEGNEAQRWLAALVGVDYILDDFGLALPQKIMLLERMASLYALEFGMDTSDGRKNLGAKFRTHRAAIETALLEKEPFGAVYRQRSAAGQPSVQHILAALGPGLDLPLQDLLASYVHMFLNRFFRGQQRLHELLLYDLLDRAYTSFQARNRVPAAPAAQVV</sequence>
<dbReference type="OrthoDB" id="1273722at2"/>
<accession>A0A4Z0Q8L5</accession>
<gene>
    <name evidence="3" type="ORF">E5K00_10065</name>
</gene>
<dbReference type="Proteomes" id="UP000297549">
    <property type="component" value="Unassembled WGS sequence"/>
</dbReference>
<feature type="domain" description="Thiopeptide-type bacteriocin biosynthesis" evidence="2">
    <location>
        <begin position="814"/>
        <end position="1074"/>
    </location>
</feature>
<protein>
    <recommendedName>
        <fullName evidence="5">Lantibiotic dehydratase</fullName>
    </recommendedName>
</protein>
<dbReference type="Pfam" id="PF14028">
    <property type="entry name" value="Lant_dehydr_C"/>
    <property type="match status" value="1"/>
</dbReference>
<evidence type="ECO:0008006" key="5">
    <source>
        <dbReference type="Google" id="ProtNLM"/>
    </source>
</evidence>
<proteinExistence type="predicted"/>
<dbReference type="EMBL" id="SRLC01000001">
    <property type="protein sequence ID" value="TGE25513.1"/>
    <property type="molecule type" value="Genomic_DNA"/>
</dbReference>
<comment type="caution">
    <text evidence="3">The sequence shown here is derived from an EMBL/GenBank/DDBJ whole genome shotgun (WGS) entry which is preliminary data.</text>
</comment>
<dbReference type="InterPro" id="IPR023809">
    <property type="entry name" value="Thiopep_bacteriocin_synth_dom"/>
</dbReference>
<evidence type="ECO:0000259" key="1">
    <source>
        <dbReference type="Pfam" id="PF04738"/>
    </source>
</evidence>
<dbReference type="InterPro" id="IPR006827">
    <property type="entry name" value="Lant_deHydtase_N"/>
</dbReference>
<evidence type="ECO:0000313" key="3">
    <source>
        <dbReference type="EMBL" id="TGE25513.1"/>
    </source>
</evidence>
<name>A0A4Z0Q8L5_9BACT</name>
<evidence type="ECO:0000259" key="2">
    <source>
        <dbReference type="Pfam" id="PF14028"/>
    </source>
</evidence>
<dbReference type="Pfam" id="PF04738">
    <property type="entry name" value="Lant_dehydr_N"/>
    <property type="match status" value="1"/>
</dbReference>
<feature type="domain" description="Lantibiotic dehydratase N-terminal" evidence="1">
    <location>
        <begin position="91"/>
        <end position="744"/>
    </location>
</feature>
<dbReference type="AlphaFoldDB" id="A0A4Z0Q8L5"/>
<keyword evidence="4" id="KW-1185">Reference proteome</keyword>
<organism evidence="3 4">
    <name type="scientific">Hymenobacter aquaticus</name>
    <dbReference type="NCBI Taxonomy" id="1867101"/>
    <lineage>
        <taxon>Bacteria</taxon>
        <taxon>Pseudomonadati</taxon>
        <taxon>Bacteroidota</taxon>
        <taxon>Cytophagia</taxon>
        <taxon>Cytophagales</taxon>
        <taxon>Hymenobacteraceae</taxon>
        <taxon>Hymenobacter</taxon>
    </lineage>
</organism>
<dbReference type="NCBIfam" id="TIGR03891">
    <property type="entry name" value="thiopep_ocin"/>
    <property type="match status" value="1"/>
</dbReference>
<reference evidence="3 4" key="1">
    <citation type="submission" date="2019-04" db="EMBL/GenBank/DDBJ databases">
        <authorList>
            <person name="Feng G."/>
            <person name="Zhang J."/>
            <person name="Zhu H."/>
        </authorList>
    </citation>
    <scope>NUCLEOTIDE SEQUENCE [LARGE SCALE GENOMIC DNA]</scope>
    <source>
        <strain evidence="3 4">JCM 31653</strain>
    </source>
</reference>